<dbReference type="PROSITE" id="PS50267">
    <property type="entry name" value="NA_NEUROTRAN_SYMP_3"/>
    <property type="match status" value="1"/>
</dbReference>
<dbReference type="InterPro" id="IPR037272">
    <property type="entry name" value="SNS_sf"/>
</dbReference>
<feature type="region of interest" description="Disordered" evidence="8">
    <location>
        <begin position="1"/>
        <end position="27"/>
    </location>
</feature>
<accession>A0A0B1T2Q8</accession>
<dbReference type="InterPro" id="IPR000175">
    <property type="entry name" value="Na/ntran_symport"/>
</dbReference>
<keyword evidence="2" id="KW-0813">Transport</keyword>
<sequence length="210" mass="23641">LKSNERSQDSTRQHPTEASDDSSSVESEEIIVYETPENQSYERKVIIGNLSRVGFREPFWHNKIGSYAVILVQISLVAWAFTYGFCMLTIGFPMAYLEMALGQFTSTGIYLVFDRMTPALVGVGISALLINFFTASMDNGLAVTAMAVIRESGQLLKSQMPWHHCLSPYDSKSCHVWSRVCSDIDLSEHPTVPDFPRKYTYNSGREFTLT</sequence>
<evidence type="ECO:0000313" key="11">
    <source>
        <dbReference type="Proteomes" id="UP000053660"/>
    </source>
</evidence>
<keyword evidence="3 9" id="KW-0812">Transmembrane</keyword>
<dbReference type="GO" id="GO:0005886">
    <property type="term" value="C:plasma membrane"/>
    <property type="evidence" value="ECO:0007669"/>
    <property type="project" value="TreeGrafter"/>
</dbReference>
<keyword evidence="6 9" id="KW-0472">Membrane</keyword>
<dbReference type="AlphaFoldDB" id="A0A0B1T2Q8"/>
<dbReference type="PANTHER" id="PTHR11616">
    <property type="entry name" value="SODIUM/CHLORIDE DEPENDENT TRANSPORTER"/>
    <property type="match status" value="1"/>
</dbReference>
<dbReference type="SUPFAM" id="SSF161070">
    <property type="entry name" value="SNF-like"/>
    <property type="match status" value="1"/>
</dbReference>
<dbReference type="Proteomes" id="UP000053660">
    <property type="component" value="Unassembled WGS sequence"/>
</dbReference>
<name>A0A0B1T2Q8_OESDE</name>
<feature type="disulfide bond" evidence="7">
    <location>
        <begin position="165"/>
        <end position="174"/>
    </location>
</feature>
<evidence type="ECO:0000256" key="1">
    <source>
        <dbReference type="ARBA" id="ARBA00004141"/>
    </source>
</evidence>
<keyword evidence="7" id="KW-1015">Disulfide bond</keyword>
<proteinExistence type="predicted"/>
<dbReference type="GO" id="GO:0089718">
    <property type="term" value="P:amino acid import across plasma membrane"/>
    <property type="evidence" value="ECO:0007669"/>
    <property type="project" value="TreeGrafter"/>
</dbReference>
<feature type="non-terminal residue" evidence="10">
    <location>
        <position position="1"/>
    </location>
</feature>
<evidence type="ECO:0000256" key="9">
    <source>
        <dbReference type="SAM" id="Phobius"/>
    </source>
</evidence>
<evidence type="ECO:0000256" key="8">
    <source>
        <dbReference type="SAM" id="MobiDB-lite"/>
    </source>
</evidence>
<comment type="subcellular location">
    <subcellularLocation>
        <location evidence="1">Membrane</location>
        <topology evidence="1">Multi-pass membrane protein</topology>
    </subcellularLocation>
</comment>
<evidence type="ECO:0000256" key="5">
    <source>
        <dbReference type="ARBA" id="ARBA00022989"/>
    </source>
</evidence>
<dbReference type="PANTHER" id="PTHR11616:SF241">
    <property type="entry name" value="SODIUM- AND CHLORIDE-DEPENDENT GLYCINE TRANSPORTER 2"/>
    <property type="match status" value="1"/>
</dbReference>
<keyword evidence="4" id="KW-0769">Symport</keyword>
<evidence type="ECO:0000256" key="4">
    <source>
        <dbReference type="ARBA" id="ARBA00022847"/>
    </source>
</evidence>
<evidence type="ECO:0000256" key="7">
    <source>
        <dbReference type="PIRSR" id="PIRSR600175-2"/>
    </source>
</evidence>
<protein>
    <submittedName>
        <fullName evidence="10">Uncharacterized protein</fullName>
    </submittedName>
</protein>
<reference evidence="10 11" key="1">
    <citation type="submission" date="2014-03" db="EMBL/GenBank/DDBJ databases">
        <title>Draft genome of the hookworm Oesophagostomum dentatum.</title>
        <authorList>
            <person name="Mitreva M."/>
        </authorList>
    </citation>
    <scope>NUCLEOTIDE SEQUENCE [LARGE SCALE GENOMIC DNA]</scope>
    <source>
        <strain evidence="10 11">OD-Hann</strain>
    </source>
</reference>
<dbReference type="OrthoDB" id="6581954at2759"/>
<gene>
    <name evidence="10" type="ORF">OESDEN_08608</name>
</gene>
<evidence type="ECO:0000256" key="3">
    <source>
        <dbReference type="ARBA" id="ARBA00022692"/>
    </source>
</evidence>
<feature type="transmembrane region" description="Helical" evidence="9">
    <location>
        <begin position="64"/>
        <end position="88"/>
    </location>
</feature>
<keyword evidence="11" id="KW-1185">Reference proteome</keyword>
<evidence type="ECO:0000313" key="10">
    <source>
        <dbReference type="EMBL" id="KHJ91529.1"/>
    </source>
</evidence>
<feature type="compositionally biased region" description="Basic and acidic residues" evidence="8">
    <location>
        <begin position="1"/>
        <end position="17"/>
    </location>
</feature>
<organism evidence="10 11">
    <name type="scientific">Oesophagostomum dentatum</name>
    <name type="common">Nodular worm</name>
    <dbReference type="NCBI Taxonomy" id="61180"/>
    <lineage>
        <taxon>Eukaryota</taxon>
        <taxon>Metazoa</taxon>
        <taxon>Ecdysozoa</taxon>
        <taxon>Nematoda</taxon>
        <taxon>Chromadorea</taxon>
        <taxon>Rhabditida</taxon>
        <taxon>Rhabditina</taxon>
        <taxon>Rhabditomorpha</taxon>
        <taxon>Strongyloidea</taxon>
        <taxon>Strongylidae</taxon>
        <taxon>Oesophagostomum</taxon>
    </lineage>
</organism>
<evidence type="ECO:0000256" key="2">
    <source>
        <dbReference type="ARBA" id="ARBA00022448"/>
    </source>
</evidence>
<dbReference type="GO" id="GO:0005283">
    <property type="term" value="F:amino acid:sodium symporter activity"/>
    <property type="evidence" value="ECO:0007669"/>
    <property type="project" value="TreeGrafter"/>
</dbReference>
<keyword evidence="5 9" id="KW-1133">Transmembrane helix</keyword>
<feature type="transmembrane region" description="Helical" evidence="9">
    <location>
        <begin position="119"/>
        <end position="149"/>
    </location>
</feature>
<dbReference type="Pfam" id="PF00209">
    <property type="entry name" value="SNF"/>
    <property type="match status" value="1"/>
</dbReference>
<dbReference type="EMBL" id="KN551993">
    <property type="protein sequence ID" value="KHJ91529.1"/>
    <property type="molecule type" value="Genomic_DNA"/>
</dbReference>
<evidence type="ECO:0000256" key="6">
    <source>
        <dbReference type="ARBA" id="ARBA00023136"/>
    </source>
</evidence>